<accession>A0A1H4P2V0</accession>
<keyword evidence="7" id="KW-1185">Reference proteome</keyword>
<dbReference type="STRING" id="208445.SAMN04489727_2248"/>
<comment type="similarity">
    <text evidence="1 4">Belongs to the glycosyl hydrolase 28 family.</text>
</comment>
<name>A0A1H4P2V0_9PSEU</name>
<protein>
    <submittedName>
        <fullName evidence="6">Glycosyl hydrolases family 28</fullName>
    </submittedName>
</protein>
<dbReference type="RefSeq" id="WP_091306044.1">
    <property type="nucleotide sequence ID" value="NZ_FNSO01000004.1"/>
</dbReference>
<reference evidence="7" key="1">
    <citation type="submission" date="2016-10" db="EMBL/GenBank/DDBJ databases">
        <authorList>
            <person name="Varghese N."/>
            <person name="Submissions S."/>
        </authorList>
    </citation>
    <scope>NUCLEOTIDE SEQUENCE [LARGE SCALE GENOMIC DNA]</scope>
    <source>
        <strain evidence="7">DSM 44544</strain>
    </source>
</reference>
<dbReference type="Pfam" id="PF00295">
    <property type="entry name" value="Glyco_hydro_28"/>
    <property type="match status" value="1"/>
</dbReference>
<feature type="chain" id="PRO_5011604577" evidence="5">
    <location>
        <begin position="25"/>
        <end position="493"/>
    </location>
</feature>
<dbReference type="InterPro" id="IPR051801">
    <property type="entry name" value="GH28_Enzymes"/>
</dbReference>
<evidence type="ECO:0000256" key="3">
    <source>
        <dbReference type="ARBA" id="ARBA00023295"/>
    </source>
</evidence>
<gene>
    <name evidence="6" type="ORF">SAMN04489727_2248</name>
</gene>
<dbReference type="InterPro" id="IPR000743">
    <property type="entry name" value="Glyco_hydro_28"/>
</dbReference>
<evidence type="ECO:0000256" key="5">
    <source>
        <dbReference type="SAM" id="SignalP"/>
    </source>
</evidence>
<keyword evidence="2 4" id="KW-0378">Hydrolase</keyword>
<evidence type="ECO:0000313" key="7">
    <source>
        <dbReference type="Proteomes" id="UP000199622"/>
    </source>
</evidence>
<proteinExistence type="inferred from homology"/>
<dbReference type="GO" id="GO:0004650">
    <property type="term" value="F:polygalacturonase activity"/>
    <property type="evidence" value="ECO:0007669"/>
    <property type="project" value="InterPro"/>
</dbReference>
<evidence type="ECO:0000256" key="1">
    <source>
        <dbReference type="ARBA" id="ARBA00008834"/>
    </source>
</evidence>
<sequence length="493" mass="51010">MKKILLITCAVAGLVVTGAGVSAAAPGGVYDVKDYGAKGNRSANDSAAIDKAITAANAAGGGTVRFTSGTYKSANTVHLKSNVTIQLDAGATITGSGADTYDKPEPNQWDDYQDYGHSHFHNAMFYGDKLTNIGFTGAGTIDGGGNLITGNPKSGEADKILSLTRCDGLTLSGIKLRRGGHFAALINGCTNVVSDRLTIDTASDRDGWNIISTTNVTITNANIAANDDALVFKSDYALGAKLPNGNVTVTGAKLSAVCCNALMFGSETCGDFTGYHFSGITITGAHKSGIGIVSMDGAKISDVHYRDITMSGTYSPIMLKIGTRKRCGNNPGVGSISGITFDNITGTHTGSNFSPTIWGADSGHRVSDVTFTGVQLNVPGGNGTMGTGVPSNTATDYNPKSIGTRPSYGWYLHYAAGIRFTDSSVEFAKDDGRPASIVNNSADITFDHFTAEKGAKSPFDIGFQSVTGYCVKDSATTSGSALRLNTSGSTSNC</sequence>
<dbReference type="AlphaFoldDB" id="A0A1H4P2V0"/>
<evidence type="ECO:0000256" key="2">
    <source>
        <dbReference type="ARBA" id="ARBA00022801"/>
    </source>
</evidence>
<dbReference type="PANTHER" id="PTHR31339">
    <property type="entry name" value="PECTIN LYASE-RELATED"/>
    <property type="match status" value="1"/>
</dbReference>
<dbReference type="InterPro" id="IPR011050">
    <property type="entry name" value="Pectin_lyase_fold/virulence"/>
</dbReference>
<dbReference type="OrthoDB" id="3196343at2"/>
<dbReference type="GO" id="GO:0005975">
    <property type="term" value="P:carbohydrate metabolic process"/>
    <property type="evidence" value="ECO:0007669"/>
    <property type="project" value="InterPro"/>
</dbReference>
<evidence type="ECO:0000313" key="6">
    <source>
        <dbReference type="EMBL" id="SEC01634.1"/>
    </source>
</evidence>
<keyword evidence="3 4" id="KW-0326">Glycosidase</keyword>
<organism evidence="6 7">
    <name type="scientific">Amycolatopsis tolypomycina</name>
    <dbReference type="NCBI Taxonomy" id="208445"/>
    <lineage>
        <taxon>Bacteria</taxon>
        <taxon>Bacillati</taxon>
        <taxon>Actinomycetota</taxon>
        <taxon>Actinomycetes</taxon>
        <taxon>Pseudonocardiales</taxon>
        <taxon>Pseudonocardiaceae</taxon>
        <taxon>Amycolatopsis</taxon>
    </lineage>
</organism>
<keyword evidence="5" id="KW-0732">Signal</keyword>
<dbReference type="InterPro" id="IPR012334">
    <property type="entry name" value="Pectin_lyas_fold"/>
</dbReference>
<evidence type="ECO:0000256" key="4">
    <source>
        <dbReference type="RuleBase" id="RU361169"/>
    </source>
</evidence>
<dbReference type="SUPFAM" id="SSF51126">
    <property type="entry name" value="Pectin lyase-like"/>
    <property type="match status" value="1"/>
</dbReference>
<dbReference type="PANTHER" id="PTHR31339:SF9">
    <property type="entry name" value="PLASMIN AND FIBRONECTIN-BINDING PROTEIN A"/>
    <property type="match status" value="1"/>
</dbReference>
<feature type="signal peptide" evidence="5">
    <location>
        <begin position="1"/>
        <end position="24"/>
    </location>
</feature>
<dbReference type="EMBL" id="FNSO01000004">
    <property type="protein sequence ID" value="SEC01634.1"/>
    <property type="molecule type" value="Genomic_DNA"/>
</dbReference>
<dbReference type="Proteomes" id="UP000199622">
    <property type="component" value="Unassembled WGS sequence"/>
</dbReference>
<dbReference type="Gene3D" id="2.160.20.10">
    <property type="entry name" value="Single-stranded right-handed beta-helix, Pectin lyase-like"/>
    <property type="match status" value="1"/>
</dbReference>